<name>A0A8C3VCQ4_CATUS</name>
<dbReference type="PANTHER" id="PTHR23267">
    <property type="entry name" value="IMMUNOGLOBULIN LIGHT CHAIN"/>
    <property type="match status" value="1"/>
</dbReference>
<evidence type="ECO:0000259" key="2">
    <source>
        <dbReference type="PROSITE" id="PS50835"/>
    </source>
</evidence>
<reference evidence="3" key="2">
    <citation type="submission" date="2025-08" db="UniProtKB">
        <authorList>
            <consortium name="Ensembl"/>
        </authorList>
    </citation>
    <scope>IDENTIFICATION</scope>
</reference>
<sequence>PWPEPISSSVFAHSTGSLVQAALTQPSEVSANTGDTVRTICSGFNSSNPYAGCYSNYGWYQQKVPGSGPVTVIYSNTNRPSGIPSRFSGSLSGSTATLTITGVQAEDEAVYFCGSNDGSSAGQQTGGTDSSILFPLAAAISPCRTLMPLVLSVALGPSIVPGTAPVTVIYADNTRPSGIPSQFSGSKSGSTATLTITGVQAEDEADYFCGNEDSSSGSWISNTEIHGNDVQRN</sequence>
<reference evidence="3" key="1">
    <citation type="submission" date="2020-10" db="EMBL/GenBank/DDBJ databases">
        <title>Catharus ustulatus (Swainson's thrush) genome, bCatUst1, primary haplotype v2.</title>
        <authorList>
            <person name="Delmore K."/>
            <person name="Vafadar M."/>
            <person name="Formenti G."/>
            <person name="Chow W."/>
            <person name="Pelan S."/>
            <person name="Howe K."/>
            <person name="Rhie A."/>
            <person name="Mountcastle J."/>
            <person name="Haase B."/>
            <person name="Fedrigo O."/>
            <person name="Jarvis E.D."/>
        </authorList>
    </citation>
    <scope>NUCLEOTIDE SEQUENCE [LARGE SCALE GENOMIC DNA]</scope>
</reference>
<evidence type="ECO:0000313" key="4">
    <source>
        <dbReference type="Proteomes" id="UP000694563"/>
    </source>
</evidence>
<dbReference type="SMART" id="SM00406">
    <property type="entry name" value="IGv"/>
    <property type="match status" value="2"/>
</dbReference>
<dbReference type="Proteomes" id="UP000694563">
    <property type="component" value="Chromosome 18"/>
</dbReference>
<evidence type="ECO:0000256" key="1">
    <source>
        <dbReference type="SAM" id="MobiDB-lite"/>
    </source>
</evidence>
<proteinExistence type="predicted"/>
<dbReference type="InterPro" id="IPR007110">
    <property type="entry name" value="Ig-like_dom"/>
</dbReference>
<dbReference type="AlphaFoldDB" id="A0A8C3VCQ4"/>
<feature type="region of interest" description="Disordered" evidence="1">
    <location>
        <begin position="212"/>
        <end position="233"/>
    </location>
</feature>
<organism evidence="3 4">
    <name type="scientific">Catharus ustulatus</name>
    <name type="common">Russet-backed thrush</name>
    <name type="synonym">Hylocichla ustulatus</name>
    <dbReference type="NCBI Taxonomy" id="91951"/>
    <lineage>
        <taxon>Eukaryota</taxon>
        <taxon>Metazoa</taxon>
        <taxon>Chordata</taxon>
        <taxon>Craniata</taxon>
        <taxon>Vertebrata</taxon>
        <taxon>Euteleostomi</taxon>
        <taxon>Archelosauria</taxon>
        <taxon>Archosauria</taxon>
        <taxon>Dinosauria</taxon>
        <taxon>Saurischia</taxon>
        <taxon>Theropoda</taxon>
        <taxon>Coelurosauria</taxon>
        <taxon>Aves</taxon>
        <taxon>Neognathae</taxon>
        <taxon>Neoaves</taxon>
        <taxon>Telluraves</taxon>
        <taxon>Australaves</taxon>
        <taxon>Passeriformes</taxon>
        <taxon>Turdidae</taxon>
        <taxon>Catharus</taxon>
    </lineage>
</organism>
<dbReference type="Ensembl" id="ENSCUST00005028089.1">
    <property type="protein sequence ID" value="ENSCUSP00005027147.1"/>
    <property type="gene ID" value="ENSCUSG00005016749.1"/>
</dbReference>
<protein>
    <recommendedName>
        <fullName evidence="2">Ig-like domain-containing protein</fullName>
    </recommendedName>
</protein>
<dbReference type="InterPro" id="IPR050150">
    <property type="entry name" value="IgV_Light_Chain"/>
</dbReference>
<feature type="domain" description="Ig-like" evidence="2">
    <location>
        <begin position="3"/>
        <end position="130"/>
    </location>
</feature>
<feature type="compositionally biased region" description="Polar residues" evidence="1">
    <location>
        <begin position="212"/>
        <end position="225"/>
    </location>
</feature>
<reference evidence="3" key="3">
    <citation type="submission" date="2025-09" db="UniProtKB">
        <authorList>
            <consortium name="Ensembl"/>
        </authorList>
    </citation>
    <scope>IDENTIFICATION</scope>
</reference>
<dbReference type="InterPro" id="IPR036179">
    <property type="entry name" value="Ig-like_dom_sf"/>
</dbReference>
<keyword evidence="4" id="KW-1185">Reference proteome</keyword>
<dbReference type="Pfam" id="PF07686">
    <property type="entry name" value="V-set"/>
    <property type="match status" value="1"/>
</dbReference>
<evidence type="ECO:0000313" key="3">
    <source>
        <dbReference type="Ensembl" id="ENSCUSP00005027147.1"/>
    </source>
</evidence>
<dbReference type="InterPro" id="IPR013106">
    <property type="entry name" value="Ig_V-set"/>
</dbReference>
<dbReference type="Gene3D" id="2.60.40.10">
    <property type="entry name" value="Immunoglobulins"/>
    <property type="match status" value="2"/>
</dbReference>
<dbReference type="InterPro" id="IPR003599">
    <property type="entry name" value="Ig_sub"/>
</dbReference>
<accession>A0A8C3VCQ4</accession>
<dbReference type="PROSITE" id="PS50835">
    <property type="entry name" value="IG_LIKE"/>
    <property type="match status" value="1"/>
</dbReference>
<dbReference type="SMART" id="SM00409">
    <property type="entry name" value="IG"/>
    <property type="match status" value="2"/>
</dbReference>
<dbReference type="SUPFAM" id="SSF48726">
    <property type="entry name" value="Immunoglobulin"/>
    <property type="match status" value="2"/>
</dbReference>
<dbReference type="InterPro" id="IPR013783">
    <property type="entry name" value="Ig-like_fold"/>
</dbReference>